<evidence type="ECO:0008006" key="4">
    <source>
        <dbReference type="Google" id="ProtNLM"/>
    </source>
</evidence>
<feature type="transmembrane region" description="Helical" evidence="1">
    <location>
        <begin position="208"/>
        <end position="229"/>
    </location>
</feature>
<evidence type="ECO:0000313" key="3">
    <source>
        <dbReference type="Proteomes" id="UP000076038"/>
    </source>
</evidence>
<sequence length="237" mass="24534">MVNQRSTPSRRTSSELPATRQEYLSTWSGLHSNIDPSSSVLVSTWLRLVYFLSAPLVRASVSAHVVTVAAVVAAAGSVALSRPGTSLPLLAAVLIVFSGLLDGIDGGVAMIGRSPSQWGYLLDTVSDRCSDLLFLAGSLALGAPMPIVVAVGVTTLLHETARARAVGAGISDVGFLTVWERPSRVVAAVVTATVAGAGPGSAQTSATIGISVTCGLAVLGFTQLMFGLYRRADRTRR</sequence>
<proteinExistence type="predicted"/>
<dbReference type="EMBL" id="CP015220">
    <property type="protein sequence ID" value="AMY24340.1"/>
    <property type="molecule type" value="Genomic_DNA"/>
</dbReference>
<dbReference type="GO" id="GO:0016020">
    <property type="term" value="C:membrane"/>
    <property type="evidence" value="ECO:0007669"/>
    <property type="project" value="InterPro"/>
</dbReference>
<dbReference type="Pfam" id="PF01066">
    <property type="entry name" value="CDP-OH_P_transf"/>
    <property type="match status" value="1"/>
</dbReference>
<keyword evidence="1" id="KW-1133">Transmembrane helix</keyword>
<keyword evidence="3" id="KW-1185">Reference proteome</keyword>
<dbReference type="GO" id="GO:0008654">
    <property type="term" value="P:phospholipid biosynthetic process"/>
    <property type="evidence" value="ECO:0007669"/>
    <property type="project" value="InterPro"/>
</dbReference>
<gene>
    <name evidence="2" type="ORF">A3Q41_03049</name>
</gene>
<dbReference type="OrthoDB" id="5195266at2"/>
<reference evidence="2 3" key="1">
    <citation type="journal article" date="2016" name="Genome Announc.">
        <title>Complete Genome and Plasmid Sequences for Rhodococcus fascians D188 and Draft Sequences for Rhodococcus Isolates PBTS 1 and PBTS 2.</title>
        <authorList>
            <person name="Stamler R.A."/>
            <person name="Vereecke D."/>
            <person name="Zhang Y."/>
            <person name="Schilkey F."/>
            <person name="Devitt N."/>
            <person name="Randall J.J."/>
        </authorList>
    </citation>
    <scope>NUCLEOTIDE SEQUENCE [LARGE SCALE GENOMIC DNA]</scope>
    <source>
        <strain evidence="2 3">PBTS2</strain>
    </source>
</reference>
<dbReference type="GeneID" id="93553214"/>
<evidence type="ECO:0000313" key="2">
    <source>
        <dbReference type="EMBL" id="AMY24340.1"/>
    </source>
</evidence>
<dbReference type="Gene3D" id="1.20.120.1760">
    <property type="match status" value="1"/>
</dbReference>
<accession>A0A143QMS7</accession>
<keyword evidence="1" id="KW-0812">Transmembrane</keyword>
<keyword evidence="1" id="KW-0472">Membrane</keyword>
<dbReference type="AlphaFoldDB" id="A0A143QMS7"/>
<evidence type="ECO:0000256" key="1">
    <source>
        <dbReference type="SAM" id="Phobius"/>
    </source>
</evidence>
<feature type="transmembrane region" description="Helical" evidence="1">
    <location>
        <begin position="132"/>
        <end position="157"/>
    </location>
</feature>
<dbReference type="Proteomes" id="UP000076038">
    <property type="component" value="Chromosome"/>
</dbReference>
<dbReference type="KEGG" id="rhs:A3Q41_03049"/>
<dbReference type="InterPro" id="IPR000462">
    <property type="entry name" value="CDP-OH_P_trans"/>
</dbReference>
<feature type="transmembrane region" description="Helical" evidence="1">
    <location>
        <begin position="87"/>
        <end position="112"/>
    </location>
</feature>
<feature type="transmembrane region" description="Helical" evidence="1">
    <location>
        <begin position="61"/>
        <end position="80"/>
    </location>
</feature>
<protein>
    <recommendedName>
        <fullName evidence="4">CDP-alcohol phosphatidyltransferase</fullName>
    </recommendedName>
</protein>
<dbReference type="RefSeq" id="WP_053068812.1">
    <property type="nucleotide sequence ID" value="NZ_CP015220.1"/>
</dbReference>
<organism evidence="2 3">
    <name type="scientific">Rhodococcoides fascians</name>
    <name type="common">Rhodococcus fascians</name>
    <dbReference type="NCBI Taxonomy" id="1828"/>
    <lineage>
        <taxon>Bacteria</taxon>
        <taxon>Bacillati</taxon>
        <taxon>Actinomycetota</taxon>
        <taxon>Actinomycetes</taxon>
        <taxon>Mycobacteriales</taxon>
        <taxon>Nocardiaceae</taxon>
        <taxon>Rhodococcoides</taxon>
    </lineage>
</organism>
<reference evidence="3" key="2">
    <citation type="submission" date="2016-04" db="EMBL/GenBank/DDBJ databases">
        <title>Complete Genome and Plasmid Sequences for Rhodococcus fascians D188 and Draft Sequences for Rhodococcus spp. Isolates PBTS 1 and PBTS 2.</title>
        <authorList>
            <person name="Stamer R."/>
            <person name="Vereecke D."/>
            <person name="Zhang Y."/>
            <person name="Schilkey F."/>
            <person name="Devitt N."/>
            <person name="Randall J."/>
        </authorList>
    </citation>
    <scope>NUCLEOTIDE SEQUENCE [LARGE SCALE GENOMIC DNA]</scope>
    <source>
        <strain evidence="3">PBTS2</strain>
    </source>
</reference>
<name>A0A143QMS7_RHOFA</name>
<dbReference type="InterPro" id="IPR043130">
    <property type="entry name" value="CDP-OH_PTrfase_TM_dom"/>
</dbReference>
<dbReference type="GO" id="GO:0016780">
    <property type="term" value="F:phosphotransferase activity, for other substituted phosphate groups"/>
    <property type="evidence" value="ECO:0007669"/>
    <property type="project" value="InterPro"/>
</dbReference>